<keyword evidence="7" id="KW-0677">Repeat</keyword>
<keyword evidence="9" id="KW-0521">NADP</keyword>
<keyword evidence="2" id="KW-0343">GTPase activation</keyword>
<accession>A0A814I8A9</accession>
<evidence type="ECO:0000256" key="7">
    <source>
        <dbReference type="ARBA" id="ARBA00022737"/>
    </source>
</evidence>
<evidence type="ECO:0000313" key="11">
    <source>
        <dbReference type="Proteomes" id="UP000663889"/>
    </source>
</evidence>
<dbReference type="GO" id="GO:0005096">
    <property type="term" value="F:GTPase activator activity"/>
    <property type="evidence" value="ECO:0007669"/>
    <property type="project" value="UniProtKB-KW"/>
</dbReference>
<keyword evidence="3" id="KW-0433">Leucine-rich repeat</keyword>
<dbReference type="GO" id="GO:0048471">
    <property type="term" value="C:perinuclear region of cytoplasm"/>
    <property type="evidence" value="ECO:0007669"/>
    <property type="project" value="TreeGrafter"/>
</dbReference>
<evidence type="ECO:0000256" key="4">
    <source>
        <dbReference type="ARBA" id="ARBA00022676"/>
    </source>
</evidence>
<comment type="caution">
    <text evidence="10">The sequence shown here is derived from an EMBL/GenBank/DDBJ whole genome shotgun (WGS) entry which is preliminary data.</text>
</comment>
<dbReference type="AlphaFoldDB" id="A0A814I8A9"/>
<dbReference type="InterPro" id="IPR000768">
    <property type="entry name" value="ART"/>
</dbReference>
<evidence type="ECO:0000256" key="9">
    <source>
        <dbReference type="RuleBase" id="RU361228"/>
    </source>
</evidence>
<dbReference type="SMART" id="SM00368">
    <property type="entry name" value="LRR_RI"/>
    <property type="match status" value="5"/>
</dbReference>
<keyword evidence="6" id="KW-0548">Nucleotidyltransferase</keyword>
<gene>
    <name evidence="10" type="ORF">SEV965_LOCUS11770</name>
</gene>
<organism evidence="10 11">
    <name type="scientific">Rotaria sordida</name>
    <dbReference type="NCBI Taxonomy" id="392033"/>
    <lineage>
        <taxon>Eukaryota</taxon>
        <taxon>Metazoa</taxon>
        <taxon>Spiralia</taxon>
        <taxon>Gnathifera</taxon>
        <taxon>Rotifera</taxon>
        <taxon>Eurotatoria</taxon>
        <taxon>Bdelloidea</taxon>
        <taxon>Philodinida</taxon>
        <taxon>Philodinidae</taxon>
        <taxon>Rotaria</taxon>
    </lineage>
</organism>
<dbReference type="Gene3D" id="3.80.10.10">
    <property type="entry name" value="Ribonuclease Inhibitor"/>
    <property type="match status" value="2"/>
</dbReference>
<name>A0A814I8A9_9BILA</name>
<keyword evidence="9" id="KW-0520">NAD</keyword>
<evidence type="ECO:0000256" key="5">
    <source>
        <dbReference type="ARBA" id="ARBA00022679"/>
    </source>
</evidence>
<dbReference type="GO" id="GO:0005829">
    <property type="term" value="C:cytosol"/>
    <property type="evidence" value="ECO:0007669"/>
    <property type="project" value="TreeGrafter"/>
</dbReference>
<dbReference type="Gene3D" id="3.90.176.10">
    <property type="entry name" value="Toxin ADP-ribosyltransferase, Chain A, domain 1"/>
    <property type="match status" value="1"/>
</dbReference>
<keyword evidence="5 9" id="KW-0808">Transferase</keyword>
<comment type="similarity">
    <text evidence="1 9">Belongs to the Arg-specific ADP-ribosyltransferase family.</text>
</comment>
<dbReference type="Proteomes" id="UP000663889">
    <property type="component" value="Unassembled WGS sequence"/>
</dbReference>
<dbReference type="GO" id="GO:0006913">
    <property type="term" value="P:nucleocytoplasmic transport"/>
    <property type="evidence" value="ECO:0007669"/>
    <property type="project" value="TreeGrafter"/>
</dbReference>
<dbReference type="EMBL" id="CAJNOU010000517">
    <property type="protein sequence ID" value="CAF1020385.1"/>
    <property type="molecule type" value="Genomic_DNA"/>
</dbReference>
<evidence type="ECO:0000256" key="1">
    <source>
        <dbReference type="ARBA" id="ARBA00009558"/>
    </source>
</evidence>
<dbReference type="Pfam" id="PF01129">
    <property type="entry name" value="ART"/>
    <property type="match status" value="1"/>
</dbReference>
<keyword evidence="4 9" id="KW-0328">Glycosyltransferase</keyword>
<dbReference type="PANTHER" id="PTHR24113:SF12">
    <property type="entry name" value="RAN GTPASE-ACTIVATING PROTEIN 1"/>
    <property type="match status" value="1"/>
</dbReference>
<evidence type="ECO:0000256" key="3">
    <source>
        <dbReference type="ARBA" id="ARBA00022614"/>
    </source>
</evidence>
<dbReference type="InterPro" id="IPR027038">
    <property type="entry name" value="RanGap"/>
</dbReference>
<evidence type="ECO:0000256" key="8">
    <source>
        <dbReference type="ARBA" id="ARBA00047597"/>
    </source>
</evidence>
<dbReference type="SUPFAM" id="SSF56399">
    <property type="entry name" value="ADP-ribosylation"/>
    <property type="match status" value="1"/>
</dbReference>
<dbReference type="GO" id="GO:0031267">
    <property type="term" value="F:small GTPase binding"/>
    <property type="evidence" value="ECO:0007669"/>
    <property type="project" value="TreeGrafter"/>
</dbReference>
<dbReference type="PANTHER" id="PTHR24113">
    <property type="entry name" value="RAN GTPASE-ACTIVATING PROTEIN 1"/>
    <property type="match status" value="1"/>
</dbReference>
<dbReference type="SUPFAM" id="SSF52047">
    <property type="entry name" value="RNI-like"/>
    <property type="match status" value="1"/>
</dbReference>
<proteinExistence type="inferred from homology"/>
<dbReference type="Pfam" id="PF13516">
    <property type="entry name" value="LRR_6"/>
    <property type="match status" value="4"/>
</dbReference>
<evidence type="ECO:0000256" key="6">
    <source>
        <dbReference type="ARBA" id="ARBA00022695"/>
    </source>
</evidence>
<sequence length="434" mass="50013">MVWTVKQNCQHPHDHLSSDKSASIMLYTLEWTSQESSFYFILNKTLRSQDRKELLPWFLYLRLFIFALSKLPSTKHRIIYRGIKMNLSDEYQKDKIFVWWAFSSSTSSMEVLERFLGQNGSRTIFNIECDSAKDISRHSMYQNENEILMYPARQFQVVSSFNSGNQLKIIHIKEIQPPFPLIHIPSTSSTIINPIENIQPSFLRIQISSSSFTNNYQNKKLQDLIEQCQSQSEVNLMALNLNDEDMKIVVKEAIINKQCKELYLQYNKITSVGASIIANALNNNATLEDLYLTDNRLCDKGVRSLMTILSLNSSTLSLLDLQDTSITDEGATYVAEMLKTNTRLCRLLLSDNEISDRGVERLSEALSYHNNTLISLNLTNNKLISELGIDSLVKKLKHNQTLIYLYIEECDLSEKGKDKLRQTARIKKGFKLEM</sequence>
<dbReference type="PROSITE" id="PS51996">
    <property type="entry name" value="TR_MART"/>
    <property type="match status" value="1"/>
</dbReference>
<dbReference type="GO" id="GO:0106274">
    <property type="term" value="F:NAD+-protein-arginine ADP-ribosyltransferase activity"/>
    <property type="evidence" value="ECO:0007669"/>
    <property type="project" value="UniProtKB-EC"/>
</dbReference>
<reference evidence="10" key="1">
    <citation type="submission" date="2021-02" db="EMBL/GenBank/DDBJ databases">
        <authorList>
            <person name="Nowell W R."/>
        </authorList>
    </citation>
    <scope>NUCLEOTIDE SEQUENCE</scope>
</reference>
<protein>
    <recommendedName>
        <fullName evidence="9">NAD(P)(+)--arginine ADP-ribosyltransferase</fullName>
        <ecNumber evidence="9">2.4.2.31</ecNumber>
    </recommendedName>
    <alternativeName>
        <fullName evidence="9">Mono(ADP-ribosyl)transferase</fullName>
    </alternativeName>
</protein>
<evidence type="ECO:0000256" key="2">
    <source>
        <dbReference type="ARBA" id="ARBA00022468"/>
    </source>
</evidence>
<dbReference type="EC" id="2.4.2.31" evidence="9"/>
<evidence type="ECO:0000313" key="10">
    <source>
        <dbReference type="EMBL" id="CAF1020385.1"/>
    </source>
</evidence>
<dbReference type="InterPro" id="IPR032675">
    <property type="entry name" value="LRR_dom_sf"/>
</dbReference>
<dbReference type="GO" id="GO:0005634">
    <property type="term" value="C:nucleus"/>
    <property type="evidence" value="ECO:0007669"/>
    <property type="project" value="TreeGrafter"/>
</dbReference>
<comment type="catalytic activity">
    <reaction evidence="8 9">
        <text>L-arginyl-[protein] + NAD(+) = N(omega)-(ADP-D-ribosyl)-L-arginyl-[protein] + nicotinamide + H(+)</text>
        <dbReference type="Rhea" id="RHEA:19149"/>
        <dbReference type="Rhea" id="RHEA-COMP:10532"/>
        <dbReference type="Rhea" id="RHEA-COMP:15087"/>
        <dbReference type="ChEBI" id="CHEBI:15378"/>
        <dbReference type="ChEBI" id="CHEBI:17154"/>
        <dbReference type="ChEBI" id="CHEBI:29965"/>
        <dbReference type="ChEBI" id="CHEBI:57540"/>
        <dbReference type="ChEBI" id="CHEBI:142554"/>
        <dbReference type="EC" id="2.4.2.31"/>
    </reaction>
</comment>
<dbReference type="InterPro" id="IPR001611">
    <property type="entry name" value="Leu-rich_rpt"/>
</dbReference>
<dbReference type="GO" id="GO:0016779">
    <property type="term" value="F:nucleotidyltransferase activity"/>
    <property type="evidence" value="ECO:0007669"/>
    <property type="project" value="UniProtKB-KW"/>
</dbReference>